<dbReference type="SUPFAM" id="SSF56399">
    <property type="entry name" value="ADP-ribosylation"/>
    <property type="match status" value="1"/>
</dbReference>
<dbReference type="RefSeq" id="WP_394819917.1">
    <property type="nucleotide sequence ID" value="NZ_JAWJZY010000003.1"/>
</dbReference>
<evidence type="ECO:0000256" key="1">
    <source>
        <dbReference type="SAM" id="SignalP"/>
    </source>
</evidence>
<dbReference type="InterPro" id="IPR003898">
    <property type="entry name" value="Borpert_toxA"/>
</dbReference>
<gene>
    <name evidence="2" type="ORF">DOFOFD_08515</name>
</gene>
<evidence type="ECO:0000313" key="3">
    <source>
        <dbReference type="Proteomes" id="UP001312908"/>
    </source>
</evidence>
<dbReference type="Proteomes" id="UP001312908">
    <property type="component" value="Unassembled WGS sequence"/>
</dbReference>
<evidence type="ECO:0000313" key="2">
    <source>
        <dbReference type="EMBL" id="MEE8659053.1"/>
    </source>
</evidence>
<keyword evidence="1" id="KW-0732">Signal</keyword>
<evidence type="ECO:0008006" key="4">
    <source>
        <dbReference type="Google" id="ProtNLM"/>
    </source>
</evidence>
<reference evidence="2 3" key="1">
    <citation type="submission" date="2023-10" db="EMBL/GenBank/DDBJ databases">
        <title>Sorlinia euscelidii gen. nov., sp. nov., an acetic acid bacteria isolated from the gut of Euscelidius variegatus emitter.</title>
        <authorList>
            <person name="Michoud G."/>
            <person name="Marasco R."/>
            <person name="Seferji K."/>
            <person name="Gonella E."/>
            <person name="Garuglieri E."/>
            <person name="Alma A."/>
            <person name="Mapelli F."/>
            <person name="Borin S."/>
            <person name="Daffonchio D."/>
            <person name="Crotti E."/>
        </authorList>
    </citation>
    <scope>NUCLEOTIDE SEQUENCE [LARGE SCALE GENOMIC DNA]</scope>
    <source>
        <strain evidence="2 3">EV16P</strain>
    </source>
</reference>
<feature type="signal peptide" evidence="1">
    <location>
        <begin position="1"/>
        <end position="21"/>
    </location>
</feature>
<feature type="chain" id="PRO_5045805640" description="Pertussis toxin subunit 1" evidence="1">
    <location>
        <begin position="22"/>
        <end position="278"/>
    </location>
</feature>
<accession>A0ABU7U480</accession>
<proteinExistence type="predicted"/>
<sequence>MKFKAAIFPIVTMMLTAPGYAKPPPVTYRLSIYAPGLVFERGFTARGQNYDFLSYISGESIDRDTSGYLVTTSSLNGAINLLRRRLRTHPTERYYLYTVRPTSNFYNVARSLNYARDNLPDSPAREQVNTLWFTTNWHREEYWVARDRISPDQILGGQTISIDGRFVHFGDYFQNPDYVYAPPVVSRRLMPIRDNPVGEVYAVEEETSTDFVPAGVDNMVCEASQQRSAAPRSEQCLTTTKLTFQQLLTKTVSKSIATGILMGSTSNQLFVEPGHDEL</sequence>
<dbReference type="Gene3D" id="3.90.210.10">
    <property type="entry name" value="Heat-Labile Enterotoxin, subunit A"/>
    <property type="match status" value="1"/>
</dbReference>
<protein>
    <recommendedName>
        <fullName evidence="4">Pertussis toxin subunit 1</fullName>
    </recommendedName>
</protein>
<comment type="caution">
    <text evidence="2">The sequence shown here is derived from an EMBL/GenBank/DDBJ whole genome shotgun (WGS) entry which is preliminary data.</text>
</comment>
<organism evidence="2 3">
    <name type="scientific">Sorlinia euscelidii</name>
    <dbReference type="NCBI Taxonomy" id="3081148"/>
    <lineage>
        <taxon>Bacteria</taxon>
        <taxon>Pseudomonadati</taxon>
        <taxon>Pseudomonadota</taxon>
        <taxon>Alphaproteobacteria</taxon>
        <taxon>Acetobacterales</taxon>
        <taxon>Acetobacteraceae</taxon>
        <taxon>Sorlinia</taxon>
    </lineage>
</organism>
<dbReference type="Pfam" id="PF02917">
    <property type="entry name" value="Pertussis_S1"/>
    <property type="match status" value="1"/>
</dbReference>
<keyword evidence="3" id="KW-1185">Reference proteome</keyword>
<dbReference type="EMBL" id="JAWJZY010000003">
    <property type="protein sequence ID" value="MEE8659053.1"/>
    <property type="molecule type" value="Genomic_DNA"/>
</dbReference>
<name>A0ABU7U480_9PROT</name>